<dbReference type="KEGG" id="ffu:CLAFUR5_05133"/>
<accession>A0A9Q8P886</accession>
<evidence type="ECO:0000256" key="3">
    <source>
        <dbReference type="ARBA" id="ARBA00008793"/>
    </source>
</evidence>
<comment type="similarity">
    <text evidence="3">Belongs to the CSN1 family.</text>
</comment>
<dbReference type="PANTHER" id="PTHR14145">
    <property type="entry name" value="26S PROTESOME SUBUNIT 6"/>
    <property type="match status" value="1"/>
</dbReference>
<dbReference type="InterPro" id="IPR019585">
    <property type="entry name" value="Rpn7/CSN1"/>
</dbReference>
<evidence type="ECO:0000256" key="6">
    <source>
        <dbReference type="ARBA" id="ARBA00023242"/>
    </source>
</evidence>
<dbReference type="PANTHER" id="PTHR14145:SF2">
    <property type="entry name" value="COP9 SIGNALOSOME COMPLEX SUBUNIT 1"/>
    <property type="match status" value="1"/>
</dbReference>
<dbReference type="Pfam" id="PF01399">
    <property type="entry name" value="PCI"/>
    <property type="match status" value="1"/>
</dbReference>
<keyword evidence="5" id="KW-0736">Signalosome</keyword>
<dbReference type="EMBL" id="CP090166">
    <property type="protein sequence ID" value="UJO16712.1"/>
    <property type="molecule type" value="Genomic_DNA"/>
</dbReference>
<evidence type="ECO:0000256" key="4">
    <source>
        <dbReference type="ARBA" id="ARBA00022490"/>
    </source>
</evidence>
<evidence type="ECO:0000313" key="8">
    <source>
        <dbReference type="EMBL" id="UJO16712.1"/>
    </source>
</evidence>
<reference evidence="8" key="1">
    <citation type="submission" date="2021-12" db="EMBL/GenBank/DDBJ databases">
        <authorList>
            <person name="Zaccaron A."/>
            <person name="Stergiopoulos I."/>
        </authorList>
    </citation>
    <scope>NUCLEOTIDE SEQUENCE</scope>
    <source>
        <strain evidence="8">Race5_Kim</strain>
    </source>
</reference>
<dbReference type="GO" id="GO:0008180">
    <property type="term" value="C:COP9 signalosome"/>
    <property type="evidence" value="ECO:0007669"/>
    <property type="project" value="UniProtKB-KW"/>
</dbReference>
<dbReference type="OrthoDB" id="422427at2759"/>
<organism evidence="8 9">
    <name type="scientific">Passalora fulva</name>
    <name type="common">Tomato leaf mold</name>
    <name type="synonym">Cladosporium fulvum</name>
    <dbReference type="NCBI Taxonomy" id="5499"/>
    <lineage>
        <taxon>Eukaryota</taxon>
        <taxon>Fungi</taxon>
        <taxon>Dikarya</taxon>
        <taxon>Ascomycota</taxon>
        <taxon>Pezizomycotina</taxon>
        <taxon>Dothideomycetes</taxon>
        <taxon>Dothideomycetidae</taxon>
        <taxon>Mycosphaerellales</taxon>
        <taxon>Mycosphaerellaceae</taxon>
        <taxon>Fulvia</taxon>
    </lineage>
</organism>
<dbReference type="RefSeq" id="XP_047761078.1">
    <property type="nucleotide sequence ID" value="XM_047904281.1"/>
</dbReference>
<dbReference type="InterPro" id="IPR045135">
    <property type="entry name" value="Rpn7_N"/>
</dbReference>
<dbReference type="Gene3D" id="1.25.40.570">
    <property type="match status" value="1"/>
</dbReference>
<dbReference type="PROSITE" id="PS50250">
    <property type="entry name" value="PCI"/>
    <property type="match status" value="1"/>
</dbReference>
<dbReference type="Pfam" id="PF10602">
    <property type="entry name" value="RPN7"/>
    <property type="match status" value="2"/>
</dbReference>
<dbReference type="AlphaFoldDB" id="A0A9Q8P886"/>
<dbReference type="InterPro" id="IPR000717">
    <property type="entry name" value="PCI_dom"/>
</dbReference>
<keyword evidence="6" id="KW-0539">Nucleus</keyword>
<dbReference type="GO" id="GO:0005737">
    <property type="term" value="C:cytoplasm"/>
    <property type="evidence" value="ECO:0007669"/>
    <property type="project" value="UniProtKB-SubCell"/>
</dbReference>
<feature type="domain" description="PCI" evidence="7">
    <location>
        <begin position="253"/>
        <end position="431"/>
    </location>
</feature>
<keyword evidence="4" id="KW-0963">Cytoplasm</keyword>
<name>A0A9Q8P886_PASFU</name>
<reference evidence="8" key="2">
    <citation type="journal article" date="2022" name="Microb. Genom.">
        <title>A chromosome-scale genome assembly of the tomato pathogen Cladosporium fulvum reveals a compartmentalized genome architecture and the presence of a dispensable chromosome.</title>
        <authorList>
            <person name="Zaccaron A.Z."/>
            <person name="Chen L.H."/>
            <person name="Samaras A."/>
            <person name="Stergiopoulos I."/>
        </authorList>
    </citation>
    <scope>NUCLEOTIDE SEQUENCE</scope>
    <source>
        <strain evidence="8">Race5_Kim</strain>
    </source>
</reference>
<evidence type="ECO:0000259" key="7">
    <source>
        <dbReference type="PROSITE" id="PS50250"/>
    </source>
</evidence>
<sequence length="482" mass="52934">MARRVSTANVATANLPLPTFDLETYASNYQGPLLPLRLAHIATHCPSLSRQALALAIGHAKNGKDLQLYHRLLDLASNLDLQDLAKVDTEWATRKDEENRRESARLEGELRGYKNNLIRESIRMGQEDLATHLLLTGGPIPDPSSPQSVNSAGYNAAYQHFGKMRDFCTTPTHMMAMNLRLIYTSFLQAVTTSQSGGSASTHYNNIIINASRLRGGGVKEEEQSKLTPISYVMSGLASMAQGEYATAAKTFLQASFDYHNMGPVLGSDLERSVASANDVAIYGGLCALATMSRDELNDQVLGGPFRAFLEQEPHMRKAITLYTTAKYQSCIETLRRYYSDWTLDVFLGAPSASVLGSHVDRLMAKIRERSITAYFSSFSEVSLASLACTFPPNPNTAEAMEAEVLLMIDSGILDARLDVVNGVLKAPRQEARQAAHQDAKQTAEEVERTLLLRLHRINMTLAGLEVPKVKGQWNGGGIHHGY</sequence>
<evidence type="ECO:0000313" key="9">
    <source>
        <dbReference type="Proteomes" id="UP000756132"/>
    </source>
</evidence>
<dbReference type="InterPro" id="IPR036390">
    <property type="entry name" value="WH_DNA-bd_sf"/>
</dbReference>
<dbReference type="SMART" id="SM00088">
    <property type="entry name" value="PINT"/>
    <property type="match status" value="1"/>
</dbReference>
<proteinExistence type="inferred from homology"/>
<keyword evidence="9" id="KW-1185">Reference proteome</keyword>
<dbReference type="Proteomes" id="UP000756132">
    <property type="component" value="Chromosome 4"/>
</dbReference>
<protein>
    <submittedName>
        <fullName evidence="8">COP9 signalosome complex subunit 1</fullName>
    </submittedName>
</protein>
<comment type="subcellular location">
    <subcellularLocation>
        <location evidence="2">Cytoplasm</location>
    </subcellularLocation>
    <subcellularLocation>
        <location evidence="1">Nucleus</location>
    </subcellularLocation>
</comment>
<evidence type="ECO:0000256" key="2">
    <source>
        <dbReference type="ARBA" id="ARBA00004496"/>
    </source>
</evidence>
<gene>
    <name evidence="8" type="ORF">CLAFUR5_05133</name>
</gene>
<evidence type="ECO:0000256" key="5">
    <source>
        <dbReference type="ARBA" id="ARBA00022790"/>
    </source>
</evidence>
<evidence type="ECO:0000256" key="1">
    <source>
        <dbReference type="ARBA" id="ARBA00004123"/>
    </source>
</evidence>
<dbReference type="GeneID" id="71985011"/>
<dbReference type="SUPFAM" id="SSF46785">
    <property type="entry name" value="Winged helix' DNA-binding domain"/>
    <property type="match status" value="1"/>
</dbReference>